<reference evidence="11 12" key="1">
    <citation type="submission" date="2020-07" db="EMBL/GenBank/DDBJ databases">
        <title>Transfer of Campylobacter canadensis to the novel genus Avispirillum gen. nov., that also includes two novel species recovered from migratory waterfowl: Avispirillum anseris sp. nov. and Avispirillum brantae sp. nov.</title>
        <authorList>
            <person name="Miller W.G."/>
            <person name="Chapman M.H."/>
            <person name="Yee E."/>
            <person name="Inglis G.D."/>
        </authorList>
    </citation>
    <scope>NUCLEOTIDE SEQUENCE [LARGE SCALE GENOMIC DNA]</scope>
    <source>
        <strain evidence="11 12">L283</strain>
    </source>
</reference>
<comment type="similarity">
    <text evidence="2 9">Belongs to the ABC-2 integral membrane protein family.</text>
</comment>
<evidence type="ECO:0000256" key="6">
    <source>
        <dbReference type="ARBA" id="ARBA00022692"/>
    </source>
</evidence>
<evidence type="ECO:0000256" key="9">
    <source>
        <dbReference type="RuleBase" id="RU361157"/>
    </source>
</evidence>
<evidence type="ECO:0000256" key="1">
    <source>
        <dbReference type="ARBA" id="ARBA00004429"/>
    </source>
</evidence>
<sequence length="253" mass="29598">MKNIILALILRELKTRFGKNPTLGYVWVIVEPMLHILCLLVFLSYIRNRVLPQLPYSLFLIMGMVPYFMFRNIVTNIINGIDANKSLFVYKPVKPIHVFLARAILEGMIYFVIFILLMSFFCFILDYNFIPNNFLMVIFSFFLVILFAFTLGLFMAIISFNRPSLKMLCTALTGVFYFASATIFPLWILPIQYAKYMAINPLLHIIETLKENYYVQYPVISVVNLSYSLMFILVLLFFSLAMYYHKRLQLAGQ</sequence>
<comment type="caution">
    <text evidence="11">The sequence shown here is derived from an EMBL/GenBank/DDBJ whole genome shotgun (WGS) entry which is preliminary data.</text>
</comment>
<dbReference type="InterPro" id="IPR013525">
    <property type="entry name" value="ABC2_TM"/>
</dbReference>
<evidence type="ECO:0000259" key="10">
    <source>
        <dbReference type="PROSITE" id="PS51012"/>
    </source>
</evidence>
<evidence type="ECO:0000313" key="12">
    <source>
        <dbReference type="Proteomes" id="UP000786183"/>
    </source>
</evidence>
<evidence type="ECO:0000256" key="8">
    <source>
        <dbReference type="ARBA" id="ARBA00023136"/>
    </source>
</evidence>
<evidence type="ECO:0000256" key="5">
    <source>
        <dbReference type="ARBA" id="ARBA00022519"/>
    </source>
</evidence>
<dbReference type="InterPro" id="IPR047817">
    <property type="entry name" value="ABC2_TM_bact-type"/>
</dbReference>
<feature type="transmembrane region" description="Helical" evidence="9">
    <location>
        <begin position="225"/>
        <end position="244"/>
    </location>
</feature>
<proteinExistence type="inferred from homology"/>
<keyword evidence="6 9" id="KW-0812">Transmembrane</keyword>
<feature type="transmembrane region" description="Helical" evidence="9">
    <location>
        <begin position="99"/>
        <end position="127"/>
    </location>
</feature>
<dbReference type="EMBL" id="JACGBB010000019">
    <property type="protein sequence ID" value="MBZ7987913.1"/>
    <property type="molecule type" value="Genomic_DNA"/>
</dbReference>
<dbReference type="Proteomes" id="UP000786183">
    <property type="component" value="Unassembled WGS sequence"/>
</dbReference>
<keyword evidence="12" id="KW-1185">Reference proteome</keyword>
<feature type="transmembrane region" description="Helical" evidence="9">
    <location>
        <begin position="21"/>
        <end position="46"/>
    </location>
</feature>
<accession>A0ABS7WTQ3</accession>
<dbReference type="InterPro" id="IPR000412">
    <property type="entry name" value="ABC_2_transport"/>
</dbReference>
<keyword evidence="3 9" id="KW-0813">Transport</keyword>
<keyword evidence="7 9" id="KW-1133">Transmembrane helix</keyword>
<dbReference type="PANTHER" id="PTHR30413">
    <property type="entry name" value="INNER MEMBRANE TRANSPORT PERMEASE"/>
    <property type="match status" value="1"/>
</dbReference>
<dbReference type="Pfam" id="PF01061">
    <property type="entry name" value="ABC2_membrane"/>
    <property type="match status" value="1"/>
</dbReference>
<feature type="transmembrane region" description="Helical" evidence="9">
    <location>
        <begin position="58"/>
        <end position="78"/>
    </location>
</feature>
<feature type="transmembrane region" description="Helical" evidence="9">
    <location>
        <begin position="133"/>
        <end position="160"/>
    </location>
</feature>
<dbReference type="PANTHER" id="PTHR30413:SF8">
    <property type="entry name" value="TRANSPORT PERMEASE PROTEIN"/>
    <property type="match status" value="1"/>
</dbReference>
<organism evidence="11 12">
    <name type="scientific">Campylobacter canadensis</name>
    <dbReference type="NCBI Taxonomy" id="449520"/>
    <lineage>
        <taxon>Bacteria</taxon>
        <taxon>Pseudomonadati</taxon>
        <taxon>Campylobacterota</taxon>
        <taxon>Epsilonproteobacteria</taxon>
        <taxon>Campylobacterales</taxon>
        <taxon>Campylobacteraceae</taxon>
        <taxon>Campylobacter</taxon>
    </lineage>
</organism>
<keyword evidence="4 9" id="KW-1003">Cell membrane</keyword>
<evidence type="ECO:0000256" key="2">
    <source>
        <dbReference type="ARBA" id="ARBA00007783"/>
    </source>
</evidence>
<feature type="domain" description="ABC transmembrane type-2" evidence="10">
    <location>
        <begin position="23"/>
        <end position="248"/>
    </location>
</feature>
<feature type="transmembrane region" description="Helical" evidence="9">
    <location>
        <begin position="167"/>
        <end position="188"/>
    </location>
</feature>
<dbReference type="RefSeq" id="WP_172232831.1">
    <property type="nucleotide sequence ID" value="NZ_CP035946.1"/>
</dbReference>
<gene>
    <name evidence="11" type="ORF">AVCANL283_07375</name>
</gene>
<dbReference type="PRINTS" id="PR00164">
    <property type="entry name" value="ABC2TRNSPORT"/>
</dbReference>
<evidence type="ECO:0000256" key="4">
    <source>
        <dbReference type="ARBA" id="ARBA00022475"/>
    </source>
</evidence>
<keyword evidence="5" id="KW-0997">Cell inner membrane</keyword>
<evidence type="ECO:0000256" key="3">
    <source>
        <dbReference type="ARBA" id="ARBA00022448"/>
    </source>
</evidence>
<evidence type="ECO:0000313" key="11">
    <source>
        <dbReference type="EMBL" id="MBZ7987913.1"/>
    </source>
</evidence>
<evidence type="ECO:0000256" key="7">
    <source>
        <dbReference type="ARBA" id="ARBA00022989"/>
    </source>
</evidence>
<protein>
    <recommendedName>
        <fullName evidence="9">Transport permease protein</fullName>
    </recommendedName>
</protein>
<comment type="subcellular location">
    <subcellularLocation>
        <location evidence="1">Cell inner membrane</location>
        <topology evidence="1">Multi-pass membrane protein</topology>
    </subcellularLocation>
    <subcellularLocation>
        <location evidence="9">Cell membrane</location>
        <topology evidence="9">Multi-pass membrane protein</topology>
    </subcellularLocation>
</comment>
<keyword evidence="8 9" id="KW-0472">Membrane</keyword>
<name>A0ABS7WTQ3_9BACT</name>
<dbReference type="PROSITE" id="PS51012">
    <property type="entry name" value="ABC_TM2"/>
    <property type="match status" value="1"/>
</dbReference>